<evidence type="ECO:0008006" key="4">
    <source>
        <dbReference type="Google" id="ProtNLM"/>
    </source>
</evidence>
<evidence type="ECO:0000256" key="1">
    <source>
        <dbReference type="SAM" id="Phobius"/>
    </source>
</evidence>
<evidence type="ECO:0000313" key="3">
    <source>
        <dbReference type="Proteomes" id="UP001524435"/>
    </source>
</evidence>
<keyword evidence="1" id="KW-1133">Transmembrane helix</keyword>
<comment type="caution">
    <text evidence="2">The sequence shown here is derived from an EMBL/GenBank/DDBJ whole genome shotgun (WGS) entry which is preliminary data.</text>
</comment>
<keyword evidence="1" id="KW-0812">Transmembrane</keyword>
<gene>
    <name evidence="2" type="ORF">NE663_01725</name>
</gene>
<name>A0ABT1SID0_9FIRM</name>
<feature type="transmembrane region" description="Helical" evidence="1">
    <location>
        <begin position="12"/>
        <end position="31"/>
    </location>
</feature>
<sequence>MLAFLRYDLHKLKSPLLIIFGIHLLGSLFLIASAQDRSYEQTVLVLTIMLMLEYLIGWISVEKVQNTWYSGKNRFLKCIPVSLKKRIYASILLNSIVTLFISMVFVMTAFLGLPVLYETGLLWENVIQVIVSLHLIFLTFMSANLWLDLIPLPKRFEKNRKSFNALLGGLLVLFQTFIVNKFLPLQTYLIIMVILCLLLHIVLIRLAKRSEWL</sequence>
<feature type="transmembrane region" description="Helical" evidence="1">
    <location>
        <begin position="43"/>
        <end position="61"/>
    </location>
</feature>
<dbReference type="RefSeq" id="WP_178200954.1">
    <property type="nucleotide sequence ID" value="NZ_CALVCM010000001.1"/>
</dbReference>
<protein>
    <recommendedName>
        <fullName evidence="4">ABC transporter permease</fullName>
    </recommendedName>
</protein>
<dbReference type="Proteomes" id="UP001524435">
    <property type="component" value="Unassembled WGS sequence"/>
</dbReference>
<feature type="transmembrane region" description="Helical" evidence="1">
    <location>
        <begin position="91"/>
        <end position="117"/>
    </location>
</feature>
<keyword evidence="3" id="KW-1185">Reference proteome</keyword>
<dbReference type="EMBL" id="JANGCH010000002">
    <property type="protein sequence ID" value="MCQ5120978.1"/>
    <property type="molecule type" value="Genomic_DNA"/>
</dbReference>
<accession>A0ABT1SID0</accession>
<evidence type="ECO:0000313" key="2">
    <source>
        <dbReference type="EMBL" id="MCQ5120978.1"/>
    </source>
</evidence>
<feature type="transmembrane region" description="Helical" evidence="1">
    <location>
        <begin position="162"/>
        <end position="179"/>
    </location>
</feature>
<feature type="transmembrane region" description="Helical" evidence="1">
    <location>
        <begin position="129"/>
        <end position="150"/>
    </location>
</feature>
<keyword evidence="1" id="KW-0472">Membrane</keyword>
<feature type="transmembrane region" description="Helical" evidence="1">
    <location>
        <begin position="185"/>
        <end position="207"/>
    </location>
</feature>
<organism evidence="2 3">
    <name type="scientific">Massilicoli timonensis</name>
    <dbReference type="NCBI Taxonomy" id="2015901"/>
    <lineage>
        <taxon>Bacteria</taxon>
        <taxon>Bacillati</taxon>
        <taxon>Bacillota</taxon>
        <taxon>Erysipelotrichia</taxon>
        <taxon>Erysipelotrichales</taxon>
        <taxon>Erysipelotrichaceae</taxon>
        <taxon>Massilicoli</taxon>
    </lineage>
</organism>
<reference evidence="2 3" key="1">
    <citation type="submission" date="2022-06" db="EMBL/GenBank/DDBJ databases">
        <title>Isolation of gut microbiota from human fecal samples.</title>
        <authorList>
            <person name="Pamer E.G."/>
            <person name="Barat B."/>
            <person name="Waligurski E."/>
            <person name="Medina S."/>
            <person name="Paddock L."/>
            <person name="Mostad J."/>
        </authorList>
    </citation>
    <scope>NUCLEOTIDE SEQUENCE [LARGE SCALE GENOMIC DNA]</scope>
    <source>
        <strain evidence="2 3">DFI.6.1</strain>
    </source>
</reference>
<proteinExistence type="predicted"/>